<evidence type="ECO:0000313" key="2">
    <source>
        <dbReference type="Proteomes" id="UP001201812"/>
    </source>
</evidence>
<reference evidence="1" key="1">
    <citation type="submission" date="2022-01" db="EMBL/GenBank/DDBJ databases">
        <title>Genome Sequence Resource for Two Populations of Ditylenchus destructor, the Migratory Endoparasitic Phytonematode.</title>
        <authorList>
            <person name="Zhang H."/>
            <person name="Lin R."/>
            <person name="Xie B."/>
        </authorList>
    </citation>
    <scope>NUCLEOTIDE SEQUENCE</scope>
    <source>
        <strain evidence="1">BazhouSP</strain>
    </source>
</reference>
<organism evidence="1 2">
    <name type="scientific">Ditylenchus destructor</name>
    <dbReference type="NCBI Taxonomy" id="166010"/>
    <lineage>
        <taxon>Eukaryota</taxon>
        <taxon>Metazoa</taxon>
        <taxon>Ecdysozoa</taxon>
        <taxon>Nematoda</taxon>
        <taxon>Chromadorea</taxon>
        <taxon>Rhabditida</taxon>
        <taxon>Tylenchina</taxon>
        <taxon>Tylenchomorpha</taxon>
        <taxon>Sphaerularioidea</taxon>
        <taxon>Anguinidae</taxon>
        <taxon>Anguininae</taxon>
        <taxon>Ditylenchus</taxon>
    </lineage>
</organism>
<gene>
    <name evidence="1" type="ORF">DdX_17232</name>
</gene>
<proteinExistence type="predicted"/>
<keyword evidence="2" id="KW-1185">Reference proteome</keyword>
<protein>
    <submittedName>
        <fullName evidence="1">Uncharacterized protein</fullName>
    </submittedName>
</protein>
<dbReference type="Proteomes" id="UP001201812">
    <property type="component" value="Unassembled WGS sequence"/>
</dbReference>
<accession>A0AAD4MND1</accession>
<dbReference type="AlphaFoldDB" id="A0AAD4MND1"/>
<evidence type="ECO:0000313" key="1">
    <source>
        <dbReference type="EMBL" id="KAI1699581.1"/>
    </source>
</evidence>
<name>A0AAD4MND1_9BILA</name>
<comment type="caution">
    <text evidence="1">The sequence shown here is derived from an EMBL/GenBank/DDBJ whole genome shotgun (WGS) entry which is preliminary data.</text>
</comment>
<sequence length="103" mass="11707">MLSNSPERLPATNINIRPRISKLFSSNKWDSTFIVRVVKNRFPLEDTAVTSAKMPYRRSDMDQIERGLAREFEKGKKLVTDRDGYSNVIVPYAEITVAAMGSL</sequence>
<dbReference type="EMBL" id="JAKKPZ010000174">
    <property type="protein sequence ID" value="KAI1699581.1"/>
    <property type="molecule type" value="Genomic_DNA"/>
</dbReference>